<evidence type="ECO:0000313" key="7">
    <source>
        <dbReference type="EMBL" id="ORY03172.1"/>
    </source>
</evidence>
<feature type="transmembrane region" description="Helical" evidence="5">
    <location>
        <begin position="104"/>
        <end position="125"/>
    </location>
</feature>
<evidence type="ECO:0000256" key="4">
    <source>
        <dbReference type="ARBA" id="ARBA00023136"/>
    </source>
</evidence>
<keyword evidence="8" id="KW-1185">Reference proteome</keyword>
<dbReference type="PANTHER" id="PTHR46140:SF1">
    <property type="entry name" value="VACUOLAR TRANSPORTER CHAPERONE COMPLEX SUBUNIT 4-RELATED"/>
    <property type="match status" value="1"/>
</dbReference>
<accession>A0A1Y1YYS2</accession>
<comment type="subcellular location">
    <subcellularLocation>
        <location evidence="1">Endomembrane system</location>
        <topology evidence="1">Multi-pass membrane protein</topology>
    </subcellularLocation>
</comment>
<feature type="transmembrane region" description="Helical" evidence="5">
    <location>
        <begin position="63"/>
        <end position="83"/>
    </location>
</feature>
<dbReference type="GO" id="GO:0012505">
    <property type="term" value="C:endomembrane system"/>
    <property type="evidence" value="ECO:0007669"/>
    <property type="project" value="UniProtKB-SubCell"/>
</dbReference>
<gene>
    <name evidence="7" type="ORF">K493DRAFT_207316</name>
</gene>
<keyword evidence="4 5" id="KW-0472">Membrane</keyword>
<sequence length="128" mass="14642">MNTISQLSFNPRVESREAESQEKLEIKAYFANERTFLSWMQLCTLLGGVALSLLNFGGIGSQVSAVVLTVITFCIIFYAFYLYRWRAGKIYRKEHGTFDEPNGPVVLAITLFITFLLNFVFTFIFDKS</sequence>
<dbReference type="Proteomes" id="UP000193498">
    <property type="component" value="Unassembled WGS sequence"/>
</dbReference>
<evidence type="ECO:0000256" key="5">
    <source>
        <dbReference type="SAM" id="Phobius"/>
    </source>
</evidence>
<dbReference type="InParanoid" id="A0A1Y1YYS2"/>
<evidence type="ECO:0000256" key="2">
    <source>
        <dbReference type="ARBA" id="ARBA00022692"/>
    </source>
</evidence>
<reference evidence="7 8" key="1">
    <citation type="submission" date="2016-07" db="EMBL/GenBank/DDBJ databases">
        <title>Pervasive Adenine N6-methylation of Active Genes in Fungi.</title>
        <authorList>
            <consortium name="DOE Joint Genome Institute"/>
            <person name="Mondo S.J."/>
            <person name="Dannebaum R.O."/>
            <person name="Kuo R.C."/>
            <person name="Labutti K."/>
            <person name="Haridas S."/>
            <person name="Kuo A."/>
            <person name="Salamov A."/>
            <person name="Ahrendt S.R."/>
            <person name="Lipzen A."/>
            <person name="Sullivan W."/>
            <person name="Andreopoulos W.B."/>
            <person name="Clum A."/>
            <person name="Lindquist E."/>
            <person name="Daum C."/>
            <person name="Ramamoorthy G.K."/>
            <person name="Gryganskyi A."/>
            <person name="Culley D."/>
            <person name="Magnuson J.K."/>
            <person name="James T.Y."/>
            <person name="O'Malley M.A."/>
            <person name="Stajich J.E."/>
            <person name="Spatafora J.W."/>
            <person name="Visel A."/>
            <person name="Grigoriev I.V."/>
        </authorList>
    </citation>
    <scope>NUCLEOTIDE SEQUENCE [LARGE SCALE GENOMIC DNA]</scope>
    <source>
        <strain evidence="7 8">CBS 931.73</strain>
    </source>
</reference>
<dbReference type="AlphaFoldDB" id="A0A1Y1YYS2"/>
<protein>
    <submittedName>
        <fullName evidence="7">Vacuolar transporter chaperone 1</fullName>
    </submittedName>
</protein>
<dbReference type="OrthoDB" id="2243669at2759"/>
<feature type="domain" description="DUF202" evidence="6">
    <location>
        <begin position="28"/>
        <end position="87"/>
    </location>
</feature>
<evidence type="ECO:0000256" key="3">
    <source>
        <dbReference type="ARBA" id="ARBA00022989"/>
    </source>
</evidence>
<dbReference type="Pfam" id="PF02656">
    <property type="entry name" value="DUF202"/>
    <property type="match status" value="1"/>
</dbReference>
<name>A0A1Y1YYS2_9FUNG</name>
<dbReference type="InterPro" id="IPR051572">
    <property type="entry name" value="VTC_Complex_Subunit"/>
</dbReference>
<dbReference type="PANTHER" id="PTHR46140">
    <property type="entry name" value="VACUOLAR TRANSPORTER CHAPERONE 1-RELATED"/>
    <property type="match status" value="1"/>
</dbReference>
<evidence type="ECO:0000256" key="1">
    <source>
        <dbReference type="ARBA" id="ARBA00004127"/>
    </source>
</evidence>
<dbReference type="InterPro" id="IPR003807">
    <property type="entry name" value="DUF202"/>
</dbReference>
<organism evidence="7 8">
    <name type="scientific">Basidiobolus meristosporus CBS 931.73</name>
    <dbReference type="NCBI Taxonomy" id="1314790"/>
    <lineage>
        <taxon>Eukaryota</taxon>
        <taxon>Fungi</taxon>
        <taxon>Fungi incertae sedis</taxon>
        <taxon>Zoopagomycota</taxon>
        <taxon>Entomophthoromycotina</taxon>
        <taxon>Basidiobolomycetes</taxon>
        <taxon>Basidiobolales</taxon>
        <taxon>Basidiobolaceae</taxon>
        <taxon>Basidiobolus</taxon>
    </lineage>
</organism>
<proteinExistence type="predicted"/>
<feature type="transmembrane region" description="Helical" evidence="5">
    <location>
        <begin position="36"/>
        <end position="57"/>
    </location>
</feature>
<dbReference type="EMBL" id="MCFE01000049">
    <property type="protein sequence ID" value="ORY03172.1"/>
    <property type="molecule type" value="Genomic_DNA"/>
</dbReference>
<keyword evidence="3 5" id="KW-1133">Transmembrane helix</keyword>
<evidence type="ECO:0000313" key="8">
    <source>
        <dbReference type="Proteomes" id="UP000193498"/>
    </source>
</evidence>
<keyword evidence="2 5" id="KW-0812">Transmembrane</keyword>
<comment type="caution">
    <text evidence="7">The sequence shown here is derived from an EMBL/GenBank/DDBJ whole genome shotgun (WGS) entry which is preliminary data.</text>
</comment>
<evidence type="ECO:0000259" key="6">
    <source>
        <dbReference type="Pfam" id="PF02656"/>
    </source>
</evidence>